<evidence type="ECO:0000256" key="1">
    <source>
        <dbReference type="SAM" id="MobiDB-lite"/>
    </source>
</evidence>
<dbReference type="PANTHER" id="PTHR33384:SF1">
    <property type="entry name" value="EXPRESSED PROTEIN"/>
    <property type="match status" value="1"/>
</dbReference>
<organism evidence="2 3">
    <name type="scientific">Adiantum capillus-veneris</name>
    <name type="common">Maidenhair fern</name>
    <dbReference type="NCBI Taxonomy" id="13818"/>
    <lineage>
        <taxon>Eukaryota</taxon>
        <taxon>Viridiplantae</taxon>
        <taxon>Streptophyta</taxon>
        <taxon>Embryophyta</taxon>
        <taxon>Tracheophyta</taxon>
        <taxon>Polypodiopsida</taxon>
        <taxon>Polypodiidae</taxon>
        <taxon>Polypodiales</taxon>
        <taxon>Pteridineae</taxon>
        <taxon>Pteridaceae</taxon>
        <taxon>Vittarioideae</taxon>
        <taxon>Adiantum</taxon>
    </lineage>
</organism>
<feature type="region of interest" description="Disordered" evidence="1">
    <location>
        <begin position="1"/>
        <end position="33"/>
    </location>
</feature>
<dbReference type="Proteomes" id="UP000886520">
    <property type="component" value="Chromosome 3"/>
</dbReference>
<dbReference type="AlphaFoldDB" id="A0A9D4VD38"/>
<dbReference type="PANTHER" id="PTHR33384">
    <property type="entry name" value="EXPRESSED PROTEIN"/>
    <property type="match status" value="1"/>
</dbReference>
<name>A0A9D4VD38_ADICA</name>
<dbReference type="OrthoDB" id="1917254at2759"/>
<protein>
    <submittedName>
        <fullName evidence="2">Uncharacterized protein</fullName>
    </submittedName>
</protein>
<keyword evidence="3" id="KW-1185">Reference proteome</keyword>
<evidence type="ECO:0000313" key="2">
    <source>
        <dbReference type="EMBL" id="KAI5083466.1"/>
    </source>
</evidence>
<reference evidence="2" key="1">
    <citation type="submission" date="2021-01" db="EMBL/GenBank/DDBJ databases">
        <title>Adiantum capillus-veneris genome.</title>
        <authorList>
            <person name="Fang Y."/>
            <person name="Liao Q."/>
        </authorList>
    </citation>
    <scope>NUCLEOTIDE SEQUENCE</scope>
    <source>
        <strain evidence="2">H3</strain>
        <tissue evidence="2">Leaf</tissue>
    </source>
</reference>
<accession>A0A9D4VD38</accession>
<gene>
    <name evidence="2" type="ORF">GOP47_0003209</name>
</gene>
<proteinExistence type="predicted"/>
<comment type="caution">
    <text evidence="2">The sequence shown here is derived from an EMBL/GenBank/DDBJ whole genome shotgun (WGS) entry which is preliminary data.</text>
</comment>
<sequence>MPQHPVLGSNSRCAQSPSRPLRRLRPTTSLPPEREAGVEILEILLSKANSGSLTSHYIGSPPCRAGNPLIHDAHFCQKRASPSPIAIPRNPSSLYRGSNCVKSSSSSSSRGAKACVRIEGFIPSKGESHQGIPTFA</sequence>
<dbReference type="EMBL" id="JABFUD020000002">
    <property type="protein sequence ID" value="KAI5083466.1"/>
    <property type="molecule type" value="Genomic_DNA"/>
</dbReference>
<evidence type="ECO:0000313" key="3">
    <source>
        <dbReference type="Proteomes" id="UP000886520"/>
    </source>
</evidence>